<feature type="compositionally biased region" description="Low complexity" evidence="1">
    <location>
        <begin position="181"/>
        <end position="208"/>
    </location>
</feature>
<feature type="region of interest" description="Disordered" evidence="1">
    <location>
        <begin position="118"/>
        <end position="223"/>
    </location>
</feature>
<dbReference type="EMBL" id="QFPO01000023">
    <property type="protein sequence ID" value="PZQ09984.1"/>
    <property type="molecule type" value="Genomic_DNA"/>
</dbReference>
<comment type="caution">
    <text evidence="3">The sequence shown here is derived from an EMBL/GenBank/DDBJ whole genome shotgun (WGS) entry which is preliminary data.</text>
</comment>
<dbReference type="InterPro" id="IPR050149">
    <property type="entry name" value="Collagen_superfamily"/>
</dbReference>
<gene>
    <name evidence="3" type="ORF">DI564_16765</name>
</gene>
<proteinExistence type="predicted"/>
<evidence type="ECO:0000313" key="4">
    <source>
        <dbReference type="Proteomes" id="UP000249046"/>
    </source>
</evidence>
<organism evidence="3 4">
    <name type="scientific">Rhodanobacter denitrificans</name>
    <dbReference type="NCBI Taxonomy" id="666685"/>
    <lineage>
        <taxon>Bacteria</taxon>
        <taxon>Pseudomonadati</taxon>
        <taxon>Pseudomonadota</taxon>
        <taxon>Gammaproteobacteria</taxon>
        <taxon>Lysobacterales</taxon>
        <taxon>Rhodanobacteraceae</taxon>
        <taxon>Rhodanobacter</taxon>
    </lineage>
</organism>
<reference evidence="3 4" key="1">
    <citation type="submission" date="2017-08" db="EMBL/GenBank/DDBJ databases">
        <title>Infants hospitalized years apart are colonized by the same room-sourced microbial strains.</title>
        <authorList>
            <person name="Brooks B."/>
            <person name="Olm M.R."/>
            <person name="Firek B.A."/>
            <person name="Baker R."/>
            <person name="Thomas B.C."/>
            <person name="Morowitz M.J."/>
            <person name="Banfield J.F."/>
        </authorList>
    </citation>
    <scope>NUCLEOTIDE SEQUENCE [LARGE SCALE GENOMIC DNA]</scope>
    <source>
        <strain evidence="3">S2_005_003_R2_42</strain>
    </source>
</reference>
<dbReference type="GO" id="GO:0005615">
    <property type="term" value="C:extracellular space"/>
    <property type="evidence" value="ECO:0007669"/>
    <property type="project" value="TreeGrafter"/>
</dbReference>
<feature type="compositionally biased region" description="Low complexity" evidence="1">
    <location>
        <begin position="136"/>
        <end position="148"/>
    </location>
</feature>
<evidence type="ECO:0000256" key="1">
    <source>
        <dbReference type="SAM" id="MobiDB-lite"/>
    </source>
</evidence>
<protein>
    <recommendedName>
        <fullName evidence="5">Collagen triple helix repeat protein</fullName>
    </recommendedName>
</protein>
<dbReference type="Pfam" id="PF01391">
    <property type="entry name" value="Collagen"/>
    <property type="match status" value="1"/>
</dbReference>
<evidence type="ECO:0000313" key="3">
    <source>
        <dbReference type="EMBL" id="PZQ09984.1"/>
    </source>
</evidence>
<name>A0A2W5K3E3_9GAMM</name>
<accession>A0A2W5K3E3</accession>
<dbReference type="SUPFAM" id="SSF49899">
    <property type="entry name" value="Concanavalin A-like lectins/glucanases"/>
    <property type="match status" value="1"/>
</dbReference>
<dbReference type="Gene3D" id="2.60.120.200">
    <property type="match status" value="1"/>
</dbReference>
<evidence type="ECO:0008006" key="5">
    <source>
        <dbReference type="Google" id="ProtNLM"/>
    </source>
</evidence>
<dbReference type="Proteomes" id="UP000249046">
    <property type="component" value="Unassembled WGS sequence"/>
</dbReference>
<feature type="compositionally biased region" description="Low complexity" evidence="1">
    <location>
        <begin position="154"/>
        <end position="172"/>
    </location>
</feature>
<dbReference type="PANTHER" id="PTHR24023:SF1082">
    <property type="entry name" value="COLLAGEN TRIPLE HELIX REPEAT"/>
    <property type="match status" value="1"/>
</dbReference>
<dbReference type="Gene3D" id="1.20.5.320">
    <property type="entry name" value="6-Phosphogluconate Dehydrogenase, domain 3"/>
    <property type="match status" value="1"/>
</dbReference>
<dbReference type="InterPro" id="IPR013320">
    <property type="entry name" value="ConA-like_dom_sf"/>
</dbReference>
<feature type="chain" id="PRO_5016083068" description="Collagen triple helix repeat protein" evidence="2">
    <location>
        <begin position="22"/>
        <end position="475"/>
    </location>
</feature>
<dbReference type="InterPro" id="IPR008160">
    <property type="entry name" value="Collagen"/>
</dbReference>
<dbReference type="GO" id="GO:0031012">
    <property type="term" value="C:extracellular matrix"/>
    <property type="evidence" value="ECO:0007669"/>
    <property type="project" value="TreeGrafter"/>
</dbReference>
<dbReference type="GO" id="GO:0030198">
    <property type="term" value="P:extracellular matrix organization"/>
    <property type="evidence" value="ECO:0007669"/>
    <property type="project" value="TreeGrafter"/>
</dbReference>
<dbReference type="Pfam" id="PF13385">
    <property type="entry name" value="Laminin_G_3"/>
    <property type="match status" value="1"/>
</dbReference>
<dbReference type="PANTHER" id="PTHR24023">
    <property type="entry name" value="COLLAGEN ALPHA"/>
    <property type="match status" value="1"/>
</dbReference>
<evidence type="ECO:0000256" key="2">
    <source>
        <dbReference type="SAM" id="SignalP"/>
    </source>
</evidence>
<sequence>MKIFRHFLIGLLLLVAGSAAAQVAQLPDFTYQGLLMREGQPANGPYDLAFALYDAQTGGQQIGTTQSEPQFPVANGVFTVSLAFPGAFTGSQLWLEVRVNGQPLLPRQAVATTPVAQYALSGNPGPAGPQGPQGPAGPTGATGAQGPQGPAGPTGPAGATGATGAAGAQGPAGPAGPQGPQGPVGATGATGDAGPQGPAGPAGAQGPIGPAGPTGGSFADAPADGTLYARRDNAWAAVTGGSGVPSLYDAIMADAPTLYYPLDETAGSTSFADHGPGHHDAAISGAAITIAPGWSRLMPTSDANYARLGEGNGKAIASGNPTGTPTPSGSLTVEAVVSVHTLGSGHQPILYIGDAGVDPFLSFGVIGLQPRIQVGAGTRVDLSGLNAGRTYHLAAVLDATTAQVRIYINGHLLQIQTLFGYPGTLTAPSIYVASEPNADRPFVYSTLGHVALFYGQALSVDRIAAHAKAAGLYGF</sequence>
<feature type="signal peptide" evidence="2">
    <location>
        <begin position="1"/>
        <end position="21"/>
    </location>
</feature>
<dbReference type="GO" id="GO:0030020">
    <property type="term" value="F:extracellular matrix structural constituent conferring tensile strength"/>
    <property type="evidence" value="ECO:0007669"/>
    <property type="project" value="TreeGrafter"/>
</dbReference>
<dbReference type="AlphaFoldDB" id="A0A2W5K3E3"/>
<keyword evidence="2" id="KW-0732">Signal</keyword>